<dbReference type="InterPro" id="IPR035952">
    <property type="entry name" value="Rhomboid-like_sf"/>
</dbReference>
<feature type="transmembrane region" description="Helical" evidence="7">
    <location>
        <begin position="218"/>
        <end position="235"/>
    </location>
</feature>
<dbReference type="GeneID" id="85016652"/>
<dbReference type="Proteomes" id="UP000182771">
    <property type="component" value="Unassembled WGS sequence"/>
</dbReference>
<comment type="similarity">
    <text evidence="2">Belongs to the peptidase S54 family.</text>
</comment>
<sequence>MMNITKAVMHLIIANVLFFILAVFVPVIQDKAALYYFENPEFHWWQLFSHLFMHGSIPHLFFNMFALYSFGAPLESYFGSNRFVLFYFACGLGAGLLHMGVNYYEFHAGLDLLQSKGFEMEQVHALLKKGMYDTHWEEVLSPGDFNDMMSAYMTRAVGASGAIYGILVAFGMLFPNAELMLMFLPIPIKAKYFIPILIALDLFSGVTGVSIFGSNIAHFAHVGGALIGFVLMKLWQKRSFDDRRLY</sequence>
<keyword evidence="10" id="KW-1185">Reference proteome</keyword>
<feature type="transmembrane region" description="Helical" evidence="7">
    <location>
        <begin position="7"/>
        <end position="28"/>
    </location>
</feature>
<dbReference type="Pfam" id="PF01694">
    <property type="entry name" value="Rhomboid"/>
    <property type="match status" value="2"/>
</dbReference>
<dbReference type="GO" id="GO:0006508">
    <property type="term" value="P:proteolysis"/>
    <property type="evidence" value="ECO:0007669"/>
    <property type="project" value="UniProtKB-KW"/>
</dbReference>
<evidence type="ECO:0000256" key="3">
    <source>
        <dbReference type="ARBA" id="ARBA00022692"/>
    </source>
</evidence>
<keyword evidence="9" id="KW-0645">Protease</keyword>
<evidence type="ECO:0000256" key="6">
    <source>
        <dbReference type="ARBA" id="ARBA00023136"/>
    </source>
</evidence>
<dbReference type="PANTHER" id="PTHR43731">
    <property type="entry name" value="RHOMBOID PROTEASE"/>
    <property type="match status" value="1"/>
</dbReference>
<keyword evidence="5 7" id="KW-1133">Transmembrane helix</keyword>
<comment type="subcellular location">
    <subcellularLocation>
        <location evidence="1">Membrane</location>
        <topology evidence="1">Multi-pass membrane protein</topology>
    </subcellularLocation>
</comment>
<dbReference type="GO" id="GO:0004252">
    <property type="term" value="F:serine-type endopeptidase activity"/>
    <property type="evidence" value="ECO:0007669"/>
    <property type="project" value="InterPro"/>
</dbReference>
<accession>A0A1H2XK22</accession>
<evidence type="ECO:0000256" key="1">
    <source>
        <dbReference type="ARBA" id="ARBA00004141"/>
    </source>
</evidence>
<comment type="caution">
    <text evidence="9">The sequence shown here is derived from an EMBL/GenBank/DDBJ whole genome shotgun (WGS) entry which is preliminary data.</text>
</comment>
<evidence type="ECO:0000313" key="10">
    <source>
        <dbReference type="Proteomes" id="UP000182771"/>
    </source>
</evidence>
<dbReference type="EMBL" id="FNND01000005">
    <property type="protein sequence ID" value="SDW92649.1"/>
    <property type="molecule type" value="Genomic_DNA"/>
</dbReference>
<keyword evidence="4" id="KW-0378">Hydrolase</keyword>
<feature type="domain" description="Peptidase S54 rhomboid" evidence="8">
    <location>
        <begin position="151"/>
        <end position="232"/>
    </location>
</feature>
<dbReference type="InterPro" id="IPR050925">
    <property type="entry name" value="Rhomboid_protease_S54"/>
</dbReference>
<proteinExistence type="inferred from homology"/>
<reference evidence="9 10" key="1">
    <citation type="submission" date="2016-10" db="EMBL/GenBank/DDBJ databases">
        <authorList>
            <person name="Varghese N."/>
            <person name="Submissions S."/>
        </authorList>
    </citation>
    <scope>NUCLEOTIDE SEQUENCE [LARGE SCALE GENOMIC DNA]</scope>
    <source>
        <strain evidence="9 10">DSM 11449</strain>
    </source>
</reference>
<keyword evidence="3 7" id="KW-0812">Transmembrane</keyword>
<evidence type="ECO:0000313" key="9">
    <source>
        <dbReference type="EMBL" id="SDW92649.1"/>
    </source>
</evidence>
<dbReference type="SUPFAM" id="SSF144091">
    <property type="entry name" value="Rhomboid-like"/>
    <property type="match status" value="1"/>
</dbReference>
<dbReference type="InterPro" id="IPR022764">
    <property type="entry name" value="Peptidase_S54_rhomboid_dom"/>
</dbReference>
<gene>
    <name evidence="9" type="ORF">SAMN05444420_105131</name>
</gene>
<feature type="transmembrane region" description="Helical" evidence="7">
    <location>
        <begin position="48"/>
        <end position="71"/>
    </location>
</feature>
<feature type="transmembrane region" description="Helical" evidence="7">
    <location>
        <begin position="192"/>
        <end position="212"/>
    </location>
</feature>
<dbReference type="PANTHER" id="PTHR43731:SF14">
    <property type="entry name" value="PRESENILIN-ASSOCIATED RHOMBOID-LIKE PROTEIN, MITOCHONDRIAL"/>
    <property type="match status" value="1"/>
</dbReference>
<feature type="transmembrane region" description="Helical" evidence="7">
    <location>
        <begin position="83"/>
        <end position="104"/>
    </location>
</feature>
<dbReference type="Gene3D" id="1.20.1540.10">
    <property type="entry name" value="Rhomboid-like"/>
    <property type="match status" value="1"/>
</dbReference>
<evidence type="ECO:0000259" key="8">
    <source>
        <dbReference type="Pfam" id="PF01694"/>
    </source>
</evidence>
<evidence type="ECO:0000256" key="2">
    <source>
        <dbReference type="ARBA" id="ARBA00009045"/>
    </source>
</evidence>
<protein>
    <submittedName>
        <fullName evidence="9">Membrane associated serine protease, rhomboid family</fullName>
    </submittedName>
</protein>
<dbReference type="AlphaFoldDB" id="A0A1H2XK22"/>
<evidence type="ECO:0000256" key="5">
    <source>
        <dbReference type="ARBA" id="ARBA00022989"/>
    </source>
</evidence>
<dbReference type="GO" id="GO:0016020">
    <property type="term" value="C:membrane"/>
    <property type="evidence" value="ECO:0007669"/>
    <property type="project" value="UniProtKB-SubCell"/>
</dbReference>
<name>A0A1H2XK22_9FLAO</name>
<keyword evidence="6 7" id="KW-0472">Membrane</keyword>
<dbReference type="RefSeq" id="WP_016420952.1">
    <property type="nucleotide sequence ID" value="NZ_FNND01000005.1"/>
</dbReference>
<evidence type="ECO:0000256" key="7">
    <source>
        <dbReference type="SAM" id="Phobius"/>
    </source>
</evidence>
<feature type="transmembrane region" description="Helical" evidence="7">
    <location>
        <begin position="162"/>
        <end position="185"/>
    </location>
</feature>
<feature type="domain" description="Peptidase S54 rhomboid" evidence="8">
    <location>
        <begin position="43"/>
        <end position="109"/>
    </location>
</feature>
<organism evidence="9 10">
    <name type="scientific">Capnocytophaga granulosa</name>
    <dbReference type="NCBI Taxonomy" id="45242"/>
    <lineage>
        <taxon>Bacteria</taxon>
        <taxon>Pseudomonadati</taxon>
        <taxon>Bacteroidota</taxon>
        <taxon>Flavobacteriia</taxon>
        <taxon>Flavobacteriales</taxon>
        <taxon>Flavobacteriaceae</taxon>
        <taxon>Capnocytophaga</taxon>
    </lineage>
</organism>
<evidence type="ECO:0000256" key="4">
    <source>
        <dbReference type="ARBA" id="ARBA00022801"/>
    </source>
</evidence>